<organism evidence="1 2">
    <name type="scientific">Bifidobacterium angulatum DSM 20098 = JCM 7096</name>
    <dbReference type="NCBI Taxonomy" id="518635"/>
    <lineage>
        <taxon>Bacteria</taxon>
        <taxon>Bacillati</taxon>
        <taxon>Actinomycetota</taxon>
        <taxon>Actinomycetes</taxon>
        <taxon>Bifidobacteriales</taxon>
        <taxon>Bifidobacteriaceae</taxon>
        <taxon>Bifidobacterium</taxon>
    </lineage>
</organism>
<evidence type="ECO:0008006" key="3">
    <source>
        <dbReference type="Google" id="ProtNLM"/>
    </source>
</evidence>
<evidence type="ECO:0000313" key="1">
    <source>
        <dbReference type="EMBL" id="EEP21385.1"/>
    </source>
</evidence>
<reference evidence="1" key="1">
    <citation type="submission" date="2009-04" db="EMBL/GenBank/DDBJ databases">
        <authorList>
            <person name="Weinstock G."/>
            <person name="Sodergren E."/>
            <person name="Clifton S."/>
            <person name="Fulton L."/>
            <person name="Fulton B."/>
            <person name="Courtney L."/>
            <person name="Fronick C."/>
            <person name="Harrison M."/>
            <person name="Strong C."/>
            <person name="Farmer C."/>
            <person name="Delahaunty K."/>
            <person name="Markovic C."/>
            <person name="Hall O."/>
            <person name="Minx P."/>
            <person name="Tomlinson C."/>
            <person name="Mitreva M."/>
            <person name="Nelson J."/>
            <person name="Hou S."/>
            <person name="Wollam A."/>
            <person name="Pepin K.H."/>
            <person name="Johnson M."/>
            <person name="Bhonagiri V."/>
            <person name="Nash W.E."/>
            <person name="Warren W."/>
            <person name="Chinwalla A."/>
            <person name="Mardis E.R."/>
            <person name="Wilson R.K."/>
        </authorList>
    </citation>
    <scope>NUCLEOTIDE SEQUENCE [LARGE SCALE GENOMIC DNA]</scope>
    <source>
        <strain evidence="1">DSM 20098</strain>
    </source>
</reference>
<dbReference type="EMBL" id="ABYS02000004">
    <property type="protein sequence ID" value="EEP21385.1"/>
    <property type="molecule type" value="Genomic_DNA"/>
</dbReference>
<dbReference type="PATRIC" id="fig|518635.7.peg.688"/>
<sequence>MQEQHMSDKKWYFNMVTGEPELGPLSPIDRRMGPYESREDAMNAWKIVHERNRRWEEQDRNWSGGAD</sequence>
<gene>
    <name evidence="1" type="ORF">BIFANG_02745</name>
</gene>
<dbReference type="AlphaFoldDB" id="C4FEK4"/>
<proteinExistence type="predicted"/>
<dbReference type="Proteomes" id="UP000006408">
    <property type="component" value="Unassembled WGS sequence"/>
</dbReference>
<dbReference type="eggNOG" id="ENOG5033BD3">
    <property type="taxonomic scope" value="Bacteria"/>
</dbReference>
<dbReference type="HOGENOM" id="CLU_191180_0_0_11"/>
<dbReference type="STRING" id="1683.Bang102_005555"/>
<evidence type="ECO:0000313" key="2">
    <source>
        <dbReference type="Proteomes" id="UP000006408"/>
    </source>
</evidence>
<comment type="caution">
    <text evidence="1">The sequence shown here is derived from an EMBL/GenBank/DDBJ whole genome shotgun (WGS) entry which is preliminary data.</text>
</comment>
<name>C4FEK4_9BIFI</name>
<protein>
    <recommendedName>
        <fullName evidence="3">SPOR domain-containing protein</fullName>
    </recommendedName>
</protein>
<accession>C4FEK4</accession>
<keyword evidence="2" id="KW-1185">Reference proteome</keyword>